<dbReference type="Pfam" id="PF23622">
    <property type="entry name" value="LRR_At1g61320_AtMIF1"/>
    <property type="match status" value="1"/>
</dbReference>
<feature type="region of interest" description="Disordered" evidence="3">
    <location>
        <begin position="545"/>
        <end position="567"/>
    </location>
</feature>
<keyword evidence="1" id="KW-0677">Repeat</keyword>
<accession>A0A2N9EKT1</accession>
<protein>
    <recommendedName>
        <fullName evidence="4">F-box domain-containing protein</fullName>
    </recommendedName>
</protein>
<dbReference type="PROSITE" id="PS50181">
    <property type="entry name" value="FBOX"/>
    <property type="match status" value="1"/>
</dbReference>
<feature type="compositionally biased region" description="Polar residues" evidence="3">
    <location>
        <begin position="546"/>
        <end position="567"/>
    </location>
</feature>
<dbReference type="InterPro" id="IPR036612">
    <property type="entry name" value="KH_dom_type_1_sf"/>
</dbReference>
<dbReference type="EMBL" id="OIVN01000391">
    <property type="protein sequence ID" value="SPC79486.1"/>
    <property type="molecule type" value="Genomic_DNA"/>
</dbReference>
<dbReference type="SUPFAM" id="SSF54791">
    <property type="entry name" value="Eukaryotic type KH-domain (KH-domain type I)"/>
    <property type="match status" value="2"/>
</dbReference>
<dbReference type="Pfam" id="PF00013">
    <property type="entry name" value="KH_1"/>
    <property type="match status" value="2"/>
</dbReference>
<evidence type="ECO:0000259" key="4">
    <source>
        <dbReference type="PROSITE" id="PS50181"/>
    </source>
</evidence>
<feature type="domain" description="F-box" evidence="4">
    <location>
        <begin position="21"/>
        <end position="57"/>
    </location>
</feature>
<dbReference type="GO" id="GO:0003723">
    <property type="term" value="F:RNA binding"/>
    <property type="evidence" value="ECO:0007669"/>
    <property type="project" value="UniProtKB-UniRule"/>
</dbReference>
<dbReference type="Gene3D" id="1.20.1280.50">
    <property type="match status" value="1"/>
</dbReference>
<dbReference type="InterPro" id="IPR004088">
    <property type="entry name" value="KH_dom_type_1"/>
</dbReference>
<evidence type="ECO:0000256" key="3">
    <source>
        <dbReference type="SAM" id="MobiDB-lite"/>
    </source>
</evidence>
<dbReference type="CDD" id="cd09917">
    <property type="entry name" value="F-box_SF"/>
    <property type="match status" value="1"/>
</dbReference>
<name>A0A2N9EKT1_FAGSY</name>
<keyword evidence="2" id="KW-0694">RNA-binding</keyword>
<dbReference type="SUPFAM" id="SSF81383">
    <property type="entry name" value="F-box domain"/>
    <property type="match status" value="1"/>
</dbReference>
<dbReference type="Gene3D" id="3.30.1370.10">
    <property type="entry name" value="K Homology domain, type 1"/>
    <property type="match status" value="2"/>
</dbReference>
<proteinExistence type="predicted"/>
<reference evidence="5" key="1">
    <citation type="submission" date="2018-02" db="EMBL/GenBank/DDBJ databases">
        <authorList>
            <person name="Cohen D.B."/>
            <person name="Kent A.D."/>
        </authorList>
    </citation>
    <scope>NUCLEOTIDE SEQUENCE</scope>
</reference>
<sequence length="603" mass="67731">MARPHKLAKTMELQNFDDDDDNIFSNLPDHIVHRIHSFLPLRDLSRLCCVSRRFRDLCISNSFLVLSNIHCNHNLLNRFKNFVDRFMVRRSLYGVKTHQLFLRWSFEGSLEDETYRVNTWLYQAVNSCLELLKIELTIGGYAFALPPCVLSCNSLKSLIVKTNNGILKFPSASLAGTVTTLKLLVLESIRIEDDYFGEVLSNFNSLRILILLKLSGLKRMTINNSTIGQLFIKDCNDLSIINISAEKLRNLLILWRPNYSGGTSLKVNAPNLVSFEWGGHVVDFCCIEDFSSPMLLASIALGLSDHHQYESSSIKCNLDKLLHSMRRAKSLKLWDKFVEVLFKHGCLQSSFNNLEILTIVRTSFIGDEVPAISSLLRETTNLKYLELVNPWDMNVENSMTSGKLSFKMEYWESQNLMFTNQLKIVHMDFSNGGNDVELMKYLLKNTKELGLMRIVVSFAFQTAQYHGLQGSSKKISIPNGKVGVIIGKGGETIKYLQLQSGAKIQITKDAEADPYSVSRDVELTGTSEQVSRAEQLIKDVIAETDTGASAPSPNSGLSSMQPGDKQFTMQVPNNKVALLIGKGGETIRTMQSKSGARIQGNKL</sequence>
<dbReference type="PROSITE" id="PS50084">
    <property type="entry name" value="KH_TYPE_1"/>
    <property type="match status" value="2"/>
</dbReference>
<evidence type="ECO:0000256" key="1">
    <source>
        <dbReference type="ARBA" id="ARBA00022737"/>
    </source>
</evidence>
<dbReference type="AlphaFoldDB" id="A0A2N9EKT1"/>
<dbReference type="PANTHER" id="PTHR10288">
    <property type="entry name" value="KH DOMAIN CONTAINING RNA BINDING PROTEIN"/>
    <property type="match status" value="1"/>
</dbReference>
<dbReference type="InterPro" id="IPR004087">
    <property type="entry name" value="KH_dom"/>
</dbReference>
<evidence type="ECO:0000313" key="5">
    <source>
        <dbReference type="EMBL" id="SPC79486.1"/>
    </source>
</evidence>
<dbReference type="SMART" id="SM00256">
    <property type="entry name" value="FBOX"/>
    <property type="match status" value="1"/>
</dbReference>
<dbReference type="InterPro" id="IPR001810">
    <property type="entry name" value="F-box_dom"/>
</dbReference>
<dbReference type="SMART" id="SM00322">
    <property type="entry name" value="KH"/>
    <property type="match status" value="2"/>
</dbReference>
<evidence type="ECO:0000256" key="2">
    <source>
        <dbReference type="PROSITE-ProRule" id="PRU00117"/>
    </source>
</evidence>
<gene>
    <name evidence="5" type="ORF">FSB_LOCUS7368</name>
</gene>
<dbReference type="InterPro" id="IPR036047">
    <property type="entry name" value="F-box-like_dom_sf"/>
</dbReference>
<dbReference type="Pfam" id="PF00646">
    <property type="entry name" value="F-box"/>
    <property type="match status" value="1"/>
</dbReference>
<dbReference type="InterPro" id="IPR055357">
    <property type="entry name" value="LRR_At1g61320_AtMIF1"/>
</dbReference>
<organism evidence="5">
    <name type="scientific">Fagus sylvatica</name>
    <name type="common">Beechnut</name>
    <dbReference type="NCBI Taxonomy" id="28930"/>
    <lineage>
        <taxon>Eukaryota</taxon>
        <taxon>Viridiplantae</taxon>
        <taxon>Streptophyta</taxon>
        <taxon>Embryophyta</taxon>
        <taxon>Tracheophyta</taxon>
        <taxon>Spermatophyta</taxon>
        <taxon>Magnoliopsida</taxon>
        <taxon>eudicotyledons</taxon>
        <taxon>Gunneridae</taxon>
        <taxon>Pentapetalae</taxon>
        <taxon>rosids</taxon>
        <taxon>fabids</taxon>
        <taxon>Fagales</taxon>
        <taxon>Fagaceae</taxon>
        <taxon>Fagus</taxon>
    </lineage>
</organism>